<dbReference type="AlphaFoldDB" id="A0A3S9ABH7"/>
<evidence type="ECO:0000313" key="1">
    <source>
        <dbReference type="EMBL" id="AZN43117.1"/>
    </source>
</evidence>
<keyword evidence="2" id="KW-1185">Reference proteome</keyword>
<protein>
    <submittedName>
        <fullName evidence="1">Uncharacterized protein</fullName>
    </submittedName>
</protein>
<evidence type="ECO:0000313" key="2">
    <source>
        <dbReference type="Proteomes" id="UP000272528"/>
    </source>
</evidence>
<dbReference type="KEGG" id="palb:EJC50_28010"/>
<dbReference type="Proteomes" id="UP000272528">
    <property type="component" value="Chromosome"/>
</dbReference>
<reference evidence="2" key="1">
    <citation type="submission" date="2018-12" db="EMBL/GenBank/DDBJ databases">
        <title>Genome sequence of Peanibacillus sp.</title>
        <authorList>
            <person name="Subramani G."/>
            <person name="Srinivasan S."/>
            <person name="Kim M.K."/>
        </authorList>
    </citation>
    <scope>NUCLEOTIDE SEQUENCE [LARGE SCALE GENOMIC DNA]</scope>
    <source>
        <strain evidence="2">18JY67-1</strain>
    </source>
</reference>
<name>A0A3S9ABH7_9BACL</name>
<accession>A0A3S9ABH7</accession>
<dbReference type="RefSeq" id="WP_126019384.1">
    <property type="nucleotide sequence ID" value="NZ_CP034437.1"/>
</dbReference>
<proteinExistence type="predicted"/>
<organism evidence="1 2">
    <name type="scientific">Paenibacillus albus</name>
    <dbReference type="NCBI Taxonomy" id="2495582"/>
    <lineage>
        <taxon>Bacteria</taxon>
        <taxon>Bacillati</taxon>
        <taxon>Bacillota</taxon>
        <taxon>Bacilli</taxon>
        <taxon>Bacillales</taxon>
        <taxon>Paenibacillaceae</taxon>
        <taxon>Paenibacillus</taxon>
    </lineage>
</organism>
<gene>
    <name evidence="1" type="ORF">EJC50_28010</name>
</gene>
<dbReference type="EMBL" id="CP034437">
    <property type="protein sequence ID" value="AZN43117.1"/>
    <property type="molecule type" value="Genomic_DNA"/>
</dbReference>
<sequence>MSNQKCYYTFEDPSGTSFEYRATSLQQAMVIKKKLALDMGISKDEFELTSISKTRNLDV</sequence>
<dbReference type="OrthoDB" id="2646991at2"/>